<keyword evidence="3 5" id="KW-1133">Transmembrane helix</keyword>
<keyword evidence="4 5" id="KW-0472">Membrane</keyword>
<comment type="subcellular location">
    <subcellularLocation>
        <location evidence="1">Membrane</location>
        <topology evidence="1">Multi-pass membrane protein</topology>
    </subcellularLocation>
</comment>
<evidence type="ECO:0000256" key="5">
    <source>
        <dbReference type="SAM" id="Phobius"/>
    </source>
</evidence>
<protein>
    <submittedName>
        <fullName evidence="7">GtrA family protein</fullName>
    </submittedName>
</protein>
<dbReference type="InterPro" id="IPR007267">
    <property type="entry name" value="GtrA_DPMS_TM"/>
</dbReference>
<comment type="caution">
    <text evidence="7">The sequence shown here is derived from an EMBL/GenBank/DDBJ whole genome shotgun (WGS) entry which is preliminary data.</text>
</comment>
<dbReference type="GO" id="GO:0000271">
    <property type="term" value="P:polysaccharide biosynthetic process"/>
    <property type="evidence" value="ECO:0007669"/>
    <property type="project" value="InterPro"/>
</dbReference>
<evidence type="ECO:0000313" key="8">
    <source>
        <dbReference type="Proteomes" id="UP000555411"/>
    </source>
</evidence>
<name>A0A842IC60_9RHOB</name>
<sequence length="130" mass="14129">MGNFRIFLLVGGAAALVNVVARILLGAFLSFEVAVVIAFLVAMTFAFLMNRHFVFTASDISPASQFMRFALVNAVALVQVWLISVGLARYLFPAVGFQWHAETIAHLAGVASPVVTSYFLHKNFSFPTSS</sequence>
<dbReference type="GO" id="GO:0016020">
    <property type="term" value="C:membrane"/>
    <property type="evidence" value="ECO:0007669"/>
    <property type="project" value="UniProtKB-SubCell"/>
</dbReference>
<dbReference type="Proteomes" id="UP000555411">
    <property type="component" value="Unassembled WGS sequence"/>
</dbReference>
<reference evidence="7 8" key="1">
    <citation type="journal article" date="2017" name="Int. J. Syst. Evol. Microbiol.">
        <title>Gemmobacter straminiformis sp. nov., isolated from an artificial fountain.</title>
        <authorList>
            <person name="Kang J.Y."/>
            <person name="Kim M.J."/>
            <person name="Chun J."/>
            <person name="Son K.P."/>
            <person name="Jahng K.Y."/>
        </authorList>
    </citation>
    <scope>NUCLEOTIDE SEQUENCE [LARGE SCALE GENOMIC DNA]</scope>
    <source>
        <strain evidence="7 8">CAM-8</strain>
    </source>
</reference>
<evidence type="ECO:0000259" key="6">
    <source>
        <dbReference type="Pfam" id="PF04138"/>
    </source>
</evidence>
<feature type="transmembrane region" description="Helical" evidence="5">
    <location>
        <begin position="31"/>
        <end position="49"/>
    </location>
</feature>
<dbReference type="RefSeq" id="WP_185798317.1">
    <property type="nucleotide sequence ID" value="NZ_JACLQD010000004.1"/>
</dbReference>
<keyword evidence="8" id="KW-1185">Reference proteome</keyword>
<evidence type="ECO:0000313" key="7">
    <source>
        <dbReference type="EMBL" id="MBC2836704.1"/>
    </source>
</evidence>
<accession>A0A842IC60</accession>
<organism evidence="7 8">
    <name type="scientific">Paragemmobacter straminiformis</name>
    <dbReference type="NCBI Taxonomy" id="2045119"/>
    <lineage>
        <taxon>Bacteria</taxon>
        <taxon>Pseudomonadati</taxon>
        <taxon>Pseudomonadota</taxon>
        <taxon>Alphaproteobacteria</taxon>
        <taxon>Rhodobacterales</taxon>
        <taxon>Paracoccaceae</taxon>
        <taxon>Paragemmobacter</taxon>
    </lineage>
</organism>
<proteinExistence type="predicted"/>
<gene>
    <name evidence="7" type="ORF">H7F16_14380</name>
</gene>
<dbReference type="EMBL" id="JACLQD010000004">
    <property type="protein sequence ID" value="MBC2836704.1"/>
    <property type="molecule type" value="Genomic_DNA"/>
</dbReference>
<dbReference type="AlphaFoldDB" id="A0A842IC60"/>
<evidence type="ECO:0000256" key="2">
    <source>
        <dbReference type="ARBA" id="ARBA00022692"/>
    </source>
</evidence>
<keyword evidence="2 5" id="KW-0812">Transmembrane</keyword>
<evidence type="ECO:0000256" key="1">
    <source>
        <dbReference type="ARBA" id="ARBA00004141"/>
    </source>
</evidence>
<dbReference type="Pfam" id="PF04138">
    <property type="entry name" value="GtrA_DPMS_TM"/>
    <property type="match status" value="1"/>
</dbReference>
<evidence type="ECO:0000256" key="3">
    <source>
        <dbReference type="ARBA" id="ARBA00022989"/>
    </source>
</evidence>
<feature type="transmembrane region" description="Helical" evidence="5">
    <location>
        <begin position="104"/>
        <end position="121"/>
    </location>
</feature>
<feature type="domain" description="GtrA/DPMS transmembrane" evidence="6">
    <location>
        <begin position="7"/>
        <end position="126"/>
    </location>
</feature>
<evidence type="ECO:0000256" key="4">
    <source>
        <dbReference type="ARBA" id="ARBA00023136"/>
    </source>
</evidence>
<feature type="transmembrane region" description="Helical" evidence="5">
    <location>
        <begin position="70"/>
        <end position="92"/>
    </location>
</feature>